<dbReference type="AlphaFoldDB" id="A0A4P7CZM8"/>
<evidence type="ECO:0008006" key="4">
    <source>
        <dbReference type="Google" id="ProtNLM"/>
    </source>
</evidence>
<dbReference type="Proteomes" id="UP000295727">
    <property type="component" value="Chromosome 2"/>
</dbReference>
<reference evidence="2 3" key="1">
    <citation type="submission" date="2019-03" db="EMBL/GenBank/DDBJ databases">
        <title>Paraburkholderia sp. 7MH5, isolated from subtropical forest soil.</title>
        <authorList>
            <person name="Gao Z.-H."/>
            <person name="Qiu L.-H."/>
        </authorList>
    </citation>
    <scope>NUCLEOTIDE SEQUENCE [LARGE SCALE GENOMIC DNA]</scope>
    <source>
        <strain evidence="2 3">7MH5</strain>
    </source>
</reference>
<protein>
    <recommendedName>
        <fullName evidence="4">Sel1 repeat family protein</fullName>
    </recommendedName>
</protein>
<name>A0A4P7CZM8_9BURK</name>
<evidence type="ECO:0000256" key="1">
    <source>
        <dbReference type="SAM" id="MobiDB-lite"/>
    </source>
</evidence>
<sequence length="96" mass="10721">MNRTETRVLVKRVAQCRDPQAALSLYEHSIAAGHKRIALLRYMDARDLSVPMTQRHHAYACAVANALSDREMEAVARQALKRSRDRQAPPGNANGP</sequence>
<proteinExistence type="predicted"/>
<evidence type="ECO:0000313" key="2">
    <source>
        <dbReference type="EMBL" id="QBQ99581.1"/>
    </source>
</evidence>
<feature type="region of interest" description="Disordered" evidence="1">
    <location>
        <begin position="77"/>
        <end position="96"/>
    </location>
</feature>
<evidence type="ECO:0000313" key="3">
    <source>
        <dbReference type="Proteomes" id="UP000295727"/>
    </source>
</evidence>
<organism evidence="2 3">
    <name type="scientific">Paraburkholderia pallida</name>
    <dbReference type="NCBI Taxonomy" id="2547399"/>
    <lineage>
        <taxon>Bacteria</taxon>
        <taxon>Pseudomonadati</taxon>
        <taxon>Pseudomonadota</taxon>
        <taxon>Betaproteobacteria</taxon>
        <taxon>Burkholderiales</taxon>
        <taxon>Burkholderiaceae</taxon>
        <taxon>Paraburkholderia</taxon>
    </lineage>
</organism>
<dbReference type="EMBL" id="CP038149">
    <property type="protein sequence ID" value="QBQ99581.1"/>
    <property type="molecule type" value="Genomic_DNA"/>
</dbReference>
<dbReference type="OrthoDB" id="9101987at2"/>
<dbReference type="RefSeq" id="WP_134752446.1">
    <property type="nucleotide sequence ID" value="NZ_CP038149.1"/>
</dbReference>
<accession>A0A4P7CZM8</accession>
<gene>
    <name evidence="2" type="ORF">E1956_20670</name>
</gene>
<dbReference type="KEGG" id="ppai:E1956_20670"/>
<keyword evidence="3" id="KW-1185">Reference proteome</keyword>